<comment type="caution">
    <text evidence="1">The sequence shown here is derived from an EMBL/GenBank/DDBJ whole genome shotgun (WGS) entry which is preliminary data.</text>
</comment>
<dbReference type="AlphaFoldDB" id="A0A645ADR4"/>
<dbReference type="EMBL" id="VSSQ01011826">
    <property type="protein sequence ID" value="MPM47804.1"/>
    <property type="molecule type" value="Genomic_DNA"/>
</dbReference>
<protein>
    <submittedName>
        <fullName evidence="1">Uncharacterized protein</fullName>
    </submittedName>
</protein>
<reference evidence="1" key="1">
    <citation type="submission" date="2019-08" db="EMBL/GenBank/DDBJ databases">
        <authorList>
            <person name="Kucharzyk K."/>
            <person name="Murdoch R.W."/>
            <person name="Higgins S."/>
            <person name="Loffler F."/>
        </authorList>
    </citation>
    <scope>NUCLEOTIDE SEQUENCE</scope>
</reference>
<gene>
    <name evidence="1" type="ORF">SDC9_94522</name>
</gene>
<evidence type="ECO:0000313" key="1">
    <source>
        <dbReference type="EMBL" id="MPM47804.1"/>
    </source>
</evidence>
<sequence>MVVVFSVRTADQRWPHAGDSLDFVAALLQVGRDLLSGQGVIVVMVGGVAHDLVSRVVQSLNGLRIFFCPVAHYKKSGLHIVRSQSINERLRVLVPPR</sequence>
<name>A0A645ADR4_9ZZZZ</name>
<organism evidence="1">
    <name type="scientific">bioreactor metagenome</name>
    <dbReference type="NCBI Taxonomy" id="1076179"/>
    <lineage>
        <taxon>unclassified sequences</taxon>
        <taxon>metagenomes</taxon>
        <taxon>ecological metagenomes</taxon>
    </lineage>
</organism>
<proteinExistence type="predicted"/>
<accession>A0A645ADR4</accession>